<reference evidence="8" key="1">
    <citation type="submission" date="2021-01" db="EMBL/GenBank/DDBJ databases">
        <title>YIM 132084 draft genome.</title>
        <authorList>
            <person name="An D."/>
        </authorList>
    </citation>
    <scope>NUCLEOTIDE SEQUENCE</scope>
    <source>
        <strain evidence="8">YIM 132084</strain>
    </source>
</reference>
<comment type="similarity">
    <text evidence="3">Belongs to the NAD(P)-dependent epimerase/dehydratase family. GDP-mannose 4,6-dehydratase subfamily.</text>
</comment>
<sequence length="328" mass="35553">MTVALVTGVAGQDGGYLAQQLLAAGTEVHGLVHRPLEALLPTRPWLAEITCHRGDVTDTEGTAALIRELRPDRIFNLAGDSSVGRSWRTPERTGAVCGVAVPAMLAAAGELADRGRDVRFVQASSAEIFGNPAQPRQDERTPIQPINPYGAAKAYAHVMCRIYRDRGLHVSSMVLYPHESPRRSPAFVSRTITAGVVDIVRGRRDHLELGNVSARRDWGWAPEVVQAMIRAAEQPVGDDYVIATGVAHSVEEFVARAFAEVGIADWRPLVRTDPARLRPRDAAELCGDAGRARLLLAWHPTVGFDELVRRLVDAALHASTQAPLAVLT</sequence>
<dbReference type="CDD" id="cd05260">
    <property type="entry name" value="GDP_MD_SDR_e"/>
    <property type="match status" value="1"/>
</dbReference>
<evidence type="ECO:0000313" key="9">
    <source>
        <dbReference type="Proteomes" id="UP000663792"/>
    </source>
</evidence>
<gene>
    <name evidence="8" type="ORF">JL106_17845</name>
</gene>
<comment type="function">
    <text evidence="6">Catalyzes the conversion of GDP-D-mannose to GDP-4-dehydro-6-deoxy-D-mannose.</text>
</comment>
<feature type="domain" description="NAD(P)-binding" evidence="7">
    <location>
        <begin position="5"/>
        <end position="310"/>
    </location>
</feature>
<dbReference type="Pfam" id="PF16363">
    <property type="entry name" value="GDP_Man_Dehyd"/>
    <property type="match status" value="1"/>
</dbReference>
<dbReference type="GO" id="GO:0042351">
    <property type="term" value="P:'de novo' GDP-L-fucose biosynthetic process"/>
    <property type="evidence" value="ECO:0007669"/>
    <property type="project" value="TreeGrafter"/>
</dbReference>
<evidence type="ECO:0000256" key="3">
    <source>
        <dbReference type="ARBA" id="ARBA00009263"/>
    </source>
</evidence>
<comment type="cofactor">
    <cofactor evidence="2">
        <name>NADP(+)</name>
        <dbReference type="ChEBI" id="CHEBI:58349"/>
    </cofactor>
</comment>
<dbReference type="InterPro" id="IPR006368">
    <property type="entry name" value="GDP_Man_deHydtase"/>
</dbReference>
<evidence type="ECO:0000313" key="8">
    <source>
        <dbReference type="EMBL" id="MBM9469154.1"/>
    </source>
</evidence>
<dbReference type="Gene3D" id="3.90.25.10">
    <property type="entry name" value="UDP-galactose 4-epimerase, domain 1"/>
    <property type="match status" value="1"/>
</dbReference>
<dbReference type="Proteomes" id="UP000663792">
    <property type="component" value="Unassembled WGS sequence"/>
</dbReference>
<dbReference type="InterPro" id="IPR036291">
    <property type="entry name" value="NAD(P)-bd_dom_sf"/>
</dbReference>
<dbReference type="EC" id="4.2.1.47" evidence="4"/>
<dbReference type="InterPro" id="IPR016040">
    <property type="entry name" value="NAD(P)-bd_dom"/>
</dbReference>
<evidence type="ECO:0000256" key="5">
    <source>
        <dbReference type="ARBA" id="ARBA00023239"/>
    </source>
</evidence>
<dbReference type="PANTHER" id="PTHR43715:SF1">
    <property type="entry name" value="GDP-MANNOSE 4,6 DEHYDRATASE"/>
    <property type="match status" value="1"/>
</dbReference>
<evidence type="ECO:0000256" key="1">
    <source>
        <dbReference type="ARBA" id="ARBA00000188"/>
    </source>
</evidence>
<evidence type="ECO:0000256" key="2">
    <source>
        <dbReference type="ARBA" id="ARBA00001937"/>
    </source>
</evidence>
<dbReference type="FunFam" id="3.40.50.720:FF:000924">
    <property type="entry name" value="GDP-mannose 4,6 dehydratase"/>
    <property type="match status" value="1"/>
</dbReference>
<name>A0A938YJ86_9ACTN</name>
<keyword evidence="9" id="KW-1185">Reference proteome</keyword>
<evidence type="ECO:0000256" key="4">
    <source>
        <dbReference type="ARBA" id="ARBA00011989"/>
    </source>
</evidence>
<organism evidence="8 9">
    <name type="scientific">Nakamurella leprariae</name>
    <dbReference type="NCBI Taxonomy" id="2803911"/>
    <lineage>
        <taxon>Bacteria</taxon>
        <taxon>Bacillati</taxon>
        <taxon>Actinomycetota</taxon>
        <taxon>Actinomycetes</taxon>
        <taxon>Nakamurellales</taxon>
        <taxon>Nakamurellaceae</taxon>
        <taxon>Nakamurella</taxon>
    </lineage>
</organism>
<evidence type="ECO:0000256" key="6">
    <source>
        <dbReference type="ARBA" id="ARBA00059383"/>
    </source>
</evidence>
<dbReference type="Gene3D" id="3.40.50.720">
    <property type="entry name" value="NAD(P)-binding Rossmann-like Domain"/>
    <property type="match status" value="1"/>
</dbReference>
<proteinExistence type="inferred from homology"/>
<accession>A0A938YJ86</accession>
<dbReference type="SUPFAM" id="SSF51735">
    <property type="entry name" value="NAD(P)-binding Rossmann-fold domains"/>
    <property type="match status" value="1"/>
</dbReference>
<comment type="catalytic activity">
    <reaction evidence="1">
        <text>GDP-alpha-D-mannose = GDP-4-dehydro-alpha-D-rhamnose + H2O</text>
        <dbReference type="Rhea" id="RHEA:23820"/>
        <dbReference type="ChEBI" id="CHEBI:15377"/>
        <dbReference type="ChEBI" id="CHEBI:57527"/>
        <dbReference type="ChEBI" id="CHEBI:57964"/>
        <dbReference type="EC" id="4.2.1.47"/>
    </reaction>
</comment>
<dbReference type="PANTHER" id="PTHR43715">
    <property type="entry name" value="GDP-MANNOSE 4,6-DEHYDRATASE"/>
    <property type="match status" value="1"/>
</dbReference>
<dbReference type="AlphaFoldDB" id="A0A938YJ86"/>
<protein>
    <recommendedName>
        <fullName evidence="4">GDP-mannose 4,6-dehydratase</fullName>
        <ecNumber evidence="4">4.2.1.47</ecNumber>
    </recommendedName>
</protein>
<dbReference type="GO" id="GO:0008446">
    <property type="term" value="F:GDP-mannose 4,6-dehydratase activity"/>
    <property type="evidence" value="ECO:0007669"/>
    <property type="project" value="UniProtKB-EC"/>
</dbReference>
<dbReference type="EMBL" id="JAERWK010000023">
    <property type="protein sequence ID" value="MBM9469154.1"/>
    <property type="molecule type" value="Genomic_DNA"/>
</dbReference>
<evidence type="ECO:0000259" key="7">
    <source>
        <dbReference type="Pfam" id="PF16363"/>
    </source>
</evidence>
<keyword evidence="5" id="KW-0456">Lyase</keyword>
<comment type="caution">
    <text evidence="8">The sequence shown here is derived from an EMBL/GenBank/DDBJ whole genome shotgun (WGS) entry which is preliminary data.</text>
</comment>
<dbReference type="RefSeq" id="WP_205262112.1">
    <property type="nucleotide sequence ID" value="NZ_JAERWK010000023.1"/>
</dbReference>